<dbReference type="PROSITE" id="PS51027">
    <property type="entry name" value="INTEGRASE_DBD"/>
    <property type="match status" value="1"/>
</dbReference>
<accession>A0A3M0IZH2</accession>
<dbReference type="SUPFAM" id="SSF53098">
    <property type="entry name" value="Ribonuclease H-like"/>
    <property type="match status" value="1"/>
</dbReference>
<keyword evidence="7" id="KW-0229">DNA integration</keyword>
<evidence type="ECO:0000259" key="12">
    <source>
        <dbReference type="PROSITE" id="PS51027"/>
    </source>
</evidence>
<evidence type="ECO:0000313" key="14">
    <source>
        <dbReference type="Proteomes" id="UP000269221"/>
    </source>
</evidence>
<dbReference type="PROSITE" id="PS50994">
    <property type="entry name" value="INTEGRASE"/>
    <property type="match status" value="1"/>
</dbReference>
<dbReference type="GO" id="GO:0003677">
    <property type="term" value="F:DNA binding"/>
    <property type="evidence" value="ECO:0007669"/>
    <property type="project" value="UniProtKB-KW"/>
</dbReference>
<keyword evidence="3" id="KW-0540">Nuclease</keyword>
<dbReference type="InterPro" id="IPR001584">
    <property type="entry name" value="Integrase_cat-core"/>
</dbReference>
<gene>
    <name evidence="13" type="ORF">DUI87_31719</name>
</gene>
<dbReference type="GO" id="GO:0003964">
    <property type="term" value="F:RNA-directed DNA polymerase activity"/>
    <property type="evidence" value="ECO:0007669"/>
    <property type="project" value="UniProtKB-KW"/>
</dbReference>
<dbReference type="GO" id="GO:0016787">
    <property type="term" value="F:hydrolase activity"/>
    <property type="evidence" value="ECO:0007669"/>
    <property type="project" value="UniProtKB-KW"/>
</dbReference>
<evidence type="ECO:0000256" key="1">
    <source>
        <dbReference type="ARBA" id="ARBA00022679"/>
    </source>
</evidence>
<comment type="caution">
    <text evidence="13">The sequence shown here is derived from an EMBL/GenBank/DDBJ whole genome shotgun (WGS) entry which is preliminary data.</text>
</comment>
<dbReference type="PANTHER" id="PTHR41694">
    <property type="entry name" value="ENDOGENOUS RETROVIRUS GROUP K MEMBER POL PROTEIN"/>
    <property type="match status" value="1"/>
</dbReference>
<keyword evidence="14" id="KW-1185">Reference proteome</keyword>
<keyword evidence="4" id="KW-0479">Metal-binding</keyword>
<keyword evidence="2" id="KW-0548">Nucleotidyltransferase</keyword>
<evidence type="ECO:0000256" key="8">
    <source>
        <dbReference type="ARBA" id="ARBA00022918"/>
    </source>
</evidence>
<feature type="DNA-binding region" description="Integrase-type" evidence="10">
    <location>
        <begin position="261"/>
        <end position="308"/>
    </location>
</feature>
<dbReference type="InterPro" id="IPR012337">
    <property type="entry name" value="RNaseH-like_sf"/>
</dbReference>
<feature type="domain" description="Integrase-type" evidence="12">
    <location>
        <begin position="261"/>
        <end position="308"/>
    </location>
</feature>
<keyword evidence="8" id="KW-0695">RNA-directed DNA polymerase</keyword>
<dbReference type="PANTHER" id="PTHR41694:SF3">
    <property type="entry name" value="RNA-DIRECTED DNA POLYMERASE-RELATED"/>
    <property type="match status" value="1"/>
</dbReference>
<evidence type="ECO:0000313" key="13">
    <source>
        <dbReference type="EMBL" id="RMB91909.1"/>
    </source>
</evidence>
<name>A0A3M0IZH2_HIRRU</name>
<dbReference type="InterPro" id="IPR036862">
    <property type="entry name" value="Integrase_C_dom_sf_retrovir"/>
</dbReference>
<sequence>MKTFTHCCHCCEIVMLLNLVNYLFNSKNAYGSSEDSPFALICQWQKKKGECDPESDVIDAIDTDCKKQKAQGIVRAFPQCSHHGPGLGLGVNPKGLKALEIWQMDVTHVAEFGRLKYVHVSVDTYSKMVWATAQLDEKGKHVCKHLTACFAVMDVPEIVKTDNGPAYISETVEVFMQQWGVKHITGIPHSPTGQAIIERTHQILKSYLLKQKGEEKDPHQRLNKVLFTINFLCLTKGSEEPPVVIHHWTVKSGRPQSLPDLFVTYRNPKTGIWEGPAPVLFNGRGYMCVSTGEGLLWVPSRFTRPAWPKQNPDNSRDEHCVLLNLLHNGSTYCSTRDCLLKI</sequence>
<dbReference type="GO" id="GO:0015074">
    <property type="term" value="P:DNA integration"/>
    <property type="evidence" value="ECO:0007669"/>
    <property type="project" value="UniProtKB-KW"/>
</dbReference>
<evidence type="ECO:0000256" key="5">
    <source>
        <dbReference type="ARBA" id="ARBA00022759"/>
    </source>
</evidence>
<organism evidence="13 14">
    <name type="scientific">Hirundo rustica rustica</name>
    <dbReference type="NCBI Taxonomy" id="333673"/>
    <lineage>
        <taxon>Eukaryota</taxon>
        <taxon>Metazoa</taxon>
        <taxon>Chordata</taxon>
        <taxon>Craniata</taxon>
        <taxon>Vertebrata</taxon>
        <taxon>Euteleostomi</taxon>
        <taxon>Archelosauria</taxon>
        <taxon>Archosauria</taxon>
        <taxon>Dinosauria</taxon>
        <taxon>Saurischia</taxon>
        <taxon>Theropoda</taxon>
        <taxon>Coelurosauria</taxon>
        <taxon>Aves</taxon>
        <taxon>Neognathae</taxon>
        <taxon>Neoaves</taxon>
        <taxon>Telluraves</taxon>
        <taxon>Australaves</taxon>
        <taxon>Passeriformes</taxon>
        <taxon>Sylvioidea</taxon>
        <taxon>Hirundinidae</taxon>
        <taxon>Hirundo</taxon>
    </lineage>
</organism>
<dbReference type="Gene3D" id="3.30.420.10">
    <property type="entry name" value="Ribonuclease H-like superfamily/Ribonuclease H"/>
    <property type="match status" value="1"/>
</dbReference>
<dbReference type="GO" id="GO:0035613">
    <property type="term" value="F:RNA stem-loop binding"/>
    <property type="evidence" value="ECO:0007669"/>
    <property type="project" value="TreeGrafter"/>
</dbReference>
<evidence type="ECO:0000256" key="6">
    <source>
        <dbReference type="ARBA" id="ARBA00022801"/>
    </source>
</evidence>
<evidence type="ECO:0000256" key="4">
    <source>
        <dbReference type="ARBA" id="ARBA00022723"/>
    </source>
</evidence>
<evidence type="ECO:0000256" key="2">
    <source>
        <dbReference type="ARBA" id="ARBA00022695"/>
    </source>
</evidence>
<dbReference type="Gene3D" id="2.30.30.10">
    <property type="entry name" value="Integrase, C-terminal domain superfamily, retroviral"/>
    <property type="match status" value="1"/>
</dbReference>
<keyword evidence="1" id="KW-0808">Transferase</keyword>
<dbReference type="AlphaFoldDB" id="A0A3M0IZH2"/>
<feature type="domain" description="Integrase catalytic" evidence="11">
    <location>
        <begin position="89"/>
        <end position="250"/>
    </location>
</feature>
<dbReference type="EMBL" id="QRBI01000232">
    <property type="protein sequence ID" value="RMB91909.1"/>
    <property type="molecule type" value="Genomic_DNA"/>
</dbReference>
<dbReference type="InterPro" id="IPR001037">
    <property type="entry name" value="Integrase_C_retrovir"/>
</dbReference>
<evidence type="ECO:0000256" key="10">
    <source>
        <dbReference type="PROSITE-ProRule" id="PRU00506"/>
    </source>
</evidence>
<dbReference type="SUPFAM" id="SSF50122">
    <property type="entry name" value="DNA-binding domain of retroviral integrase"/>
    <property type="match status" value="1"/>
</dbReference>
<dbReference type="STRING" id="333673.A0A3M0IZH2"/>
<keyword evidence="6" id="KW-0378">Hydrolase</keyword>
<proteinExistence type="predicted"/>
<dbReference type="GO" id="GO:0004519">
    <property type="term" value="F:endonuclease activity"/>
    <property type="evidence" value="ECO:0007669"/>
    <property type="project" value="UniProtKB-KW"/>
</dbReference>
<keyword evidence="5" id="KW-0255">Endonuclease</keyword>
<dbReference type="Pfam" id="PF00665">
    <property type="entry name" value="rve"/>
    <property type="match status" value="1"/>
</dbReference>
<evidence type="ECO:0000256" key="3">
    <source>
        <dbReference type="ARBA" id="ARBA00022722"/>
    </source>
</evidence>
<dbReference type="Pfam" id="PF00552">
    <property type="entry name" value="IN_DBD_C"/>
    <property type="match status" value="1"/>
</dbReference>
<protein>
    <submittedName>
        <fullName evidence="13">Uncharacterized protein</fullName>
    </submittedName>
</protein>
<dbReference type="InterPro" id="IPR036397">
    <property type="entry name" value="RNaseH_sf"/>
</dbReference>
<dbReference type="Proteomes" id="UP000269221">
    <property type="component" value="Unassembled WGS sequence"/>
</dbReference>
<evidence type="ECO:0000256" key="7">
    <source>
        <dbReference type="ARBA" id="ARBA00022908"/>
    </source>
</evidence>
<dbReference type="GO" id="GO:0046872">
    <property type="term" value="F:metal ion binding"/>
    <property type="evidence" value="ECO:0007669"/>
    <property type="project" value="UniProtKB-KW"/>
</dbReference>
<keyword evidence="9" id="KW-0238">DNA-binding</keyword>
<evidence type="ECO:0000256" key="9">
    <source>
        <dbReference type="ARBA" id="ARBA00023125"/>
    </source>
</evidence>
<dbReference type="OrthoDB" id="9308938at2759"/>
<reference evidence="13 14" key="1">
    <citation type="submission" date="2018-07" db="EMBL/GenBank/DDBJ databases">
        <title>A high quality draft genome assembly of the barn swallow (H. rustica rustica).</title>
        <authorList>
            <person name="Formenti G."/>
            <person name="Chiara M."/>
            <person name="Poveda L."/>
            <person name="Francoijs K.-J."/>
            <person name="Bonisoli-Alquati A."/>
            <person name="Canova L."/>
            <person name="Gianfranceschi L."/>
            <person name="Horner D.S."/>
            <person name="Saino N."/>
        </authorList>
    </citation>
    <scope>NUCLEOTIDE SEQUENCE [LARGE SCALE GENOMIC DNA]</scope>
    <source>
        <strain evidence="13">Chelidonia</strain>
        <tissue evidence="13">Blood</tissue>
    </source>
</reference>
<evidence type="ECO:0000259" key="11">
    <source>
        <dbReference type="PROSITE" id="PS50994"/>
    </source>
</evidence>